<accession>A0ABN7X467</accession>
<reference evidence="1 2" key="1">
    <citation type="submission" date="2021-06" db="EMBL/GenBank/DDBJ databases">
        <authorList>
            <person name="Kallberg Y."/>
            <person name="Tangrot J."/>
            <person name="Rosling A."/>
        </authorList>
    </citation>
    <scope>NUCLEOTIDE SEQUENCE [LARGE SCALE GENOMIC DNA]</scope>
    <source>
        <strain evidence="1 2">120-4 pot B 10/14</strain>
    </source>
</reference>
<name>A0ABN7X467_GIGMA</name>
<evidence type="ECO:0000313" key="1">
    <source>
        <dbReference type="EMBL" id="CAG8847679.1"/>
    </source>
</evidence>
<dbReference type="Proteomes" id="UP000789901">
    <property type="component" value="Unassembled WGS sequence"/>
</dbReference>
<proteinExistence type="predicted"/>
<organism evidence="1 2">
    <name type="scientific">Gigaspora margarita</name>
    <dbReference type="NCBI Taxonomy" id="4874"/>
    <lineage>
        <taxon>Eukaryota</taxon>
        <taxon>Fungi</taxon>
        <taxon>Fungi incertae sedis</taxon>
        <taxon>Mucoromycota</taxon>
        <taxon>Glomeromycotina</taxon>
        <taxon>Glomeromycetes</taxon>
        <taxon>Diversisporales</taxon>
        <taxon>Gigasporaceae</taxon>
        <taxon>Gigaspora</taxon>
    </lineage>
</organism>
<sequence length="40" mass="4726">TIEKQYFFLVNRCIVKEDVKKVLKKADFVLKAKQELVAEI</sequence>
<comment type="caution">
    <text evidence="1">The sequence shown here is derived from an EMBL/GenBank/DDBJ whole genome shotgun (WGS) entry which is preliminary data.</text>
</comment>
<evidence type="ECO:0000313" key="2">
    <source>
        <dbReference type="Proteomes" id="UP000789901"/>
    </source>
</evidence>
<gene>
    <name evidence="1" type="ORF">GMARGA_LOCUS38798</name>
</gene>
<feature type="non-terminal residue" evidence="1">
    <location>
        <position position="1"/>
    </location>
</feature>
<keyword evidence="2" id="KW-1185">Reference proteome</keyword>
<dbReference type="EMBL" id="CAJVQB010088757">
    <property type="protein sequence ID" value="CAG8847679.1"/>
    <property type="molecule type" value="Genomic_DNA"/>
</dbReference>
<protein>
    <submittedName>
        <fullName evidence="1">16348_t:CDS:1</fullName>
    </submittedName>
</protein>